<gene>
    <name evidence="1" type="ORF">C7B82_12835</name>
</gene>
<sequence length="165" mass="18646">MGNEAILHFFCGKMAAGKSTRAKRLAEEVGGVLLVEDELLSQLYPEEIVDLATYVKYSQRLKGAIANHIRALLAAGMPVVLDFPGNTLNQRKWFKELFESVGVPHRLHYLEVSDEVCKRQLRERSKGKVEGAAFTSDVEFDAITKYFQPPTDEEGFHIVRYEARS</sequence>
<protein>
    <submittedName>
        <fullName evidence="1">Cell division protein ZipA</fullName>
    </submittedName>
</protein>
<dbReference type="OrthoDB" id="531205at2"/>
<dbReference type="Proteomes" id="UP000239576">
    <property type="component" value="Unassembled WGS sequence"/>
</dbReference>
<evidence type="ECO:0000313" key="2">
    <source>
        <dbReference type="Proteomes" id="UP000239576"/>
    </source>
</evidence>
<organism evidence="1 2">
    <name type="scientific">Stenomitos frigidus ULC18</name>
    <dbReference type="NCBI Taxonomy" id="2107698"/>
    <lineage>
        <taxon>Bacteria</taxon>
        <taxon>Bacillati</taxon>
        <taxon>Cyanobacteriota</taxon>
        <taxon>Cyanophyceae</taxon>
        <taxon>Leptolyngbyales</taxon>
        <taxon>Leptolyngbyaceae</taxon>
        <taxon>Stenomitos</taxon>
    </lineage>
</organism>
<dbReference type="RefSeq" id="WP_106256691.1">
    <property type="nucleotide sequence ID" value="NZ_CAWNSW010000100.1"/>
</dbReference>
<reference evidence="1 2" key="2">
    <citation type="submission" date="2018-03" db="EMBL/GenBank/DDBJ databases">
        <title>The ancient ancestry and fast evolution of plastids.</title>
        <authorList>
            <person name="Moore K.R."/>
            <person name="Magnabosco C."/>
            <person name="Momper L."/>
            <person name="Gold D.A."/>
            <person name="Bosak T."/>
            <person name="Fournier G.P."/>
        </authorList>
    </citation>
    <scope>NUCLEOTIDE SEQUENCE [LARGE SCALE GENOMIC DNA]</scope>
    <source>
        <strain evidence="1 2">ULC18</strain>
    </source>
</reference>
<dbReference type="AlphaFoldDB" id="A0A2T1E7E3"/>
<dbReference type="EMBL" id="PVWK01000076">
    <property type="protein sequence ID" value="PSB28659.1"/>
    <property type="molecule type" value="Genomic_DNA"/>
</dbReference>
<keyword evidence="2" id="KW-1185">Reference proteome</keyword>
<name>A0A2T1E7E3_9CYAN</name>
<evidence type="ECO:0000313" key="1">
    <source>
        <dbReference type="EMBL" id="PSB28659.1"/>
    </source>
</evidence>
<comment type="caution">
    <text evidence="1">The sequence shown here is derived from an EMBL/GenBank/DDBJ whole genome shotgun (WGS) entry which is preliminary data.</text>
</comment>
<dbReference type="SUPFAM" id="SSF52540">
    <property type="entry name" value="P-loop containing nucleoside triphosphate hydrolases"/>
    <property type="match status" value="1"/>
</dbReference>
<dbReference type="Pfam" id="PF13671">
    <property type="entry name" value="AAA_33"/>
    <property type="match status" value="1"/>
</dbReference>
<proteinExistence type="predicted"/>
<dbReference type="Gene3D" id="3.40.50.300">
    <property type="entry name" value="P-loop containing nucleotide triphosphate hydrolases"/>
    <property type="match status" value="1"/>
</dbReference>
<reference evidence="2" key="1">
    <citation type="submission" date="2018-02" db="EMBL/GenBank/DDBJ databases">
        <authorList>
            <person name="Moore K."/>
            <person name="Momper L."/>
        </authorList>
    </citation>
    <scope>NUCLEOTIDE SEQUENCE [LARGE SCALE GENOMIC DNA]</scope>
    <source>
        <strain evidence="2">ULC18</strain>
    </source>
</reference>
<accession>A0A2T1E7E3</accession>
<dbReference type="InterPro" id="IPR027417">
    <property type="entry name" value="P-loop_NTPase"/>
</dbReference>
<dbReference type="GO" id="GO:0051301">
    <property type="term" value="P:cell division"/>
    <property type="evidence" value="ECO:0007669"/>
    <property type="project" value="UniProtKB-KW"/>
</dbReference>
<keyword evidence="1" id="KW-0131">Cell cycle</keyword>
<keyword evidence="1" id="KW-0132">Cell division</keyword>